<protein>
    <recommendedName>
        <fullName evidence="1">SnoaL-like domain-containing protein</fullName>
    </recommendedName>
</protein>
<proteinExistence type="predicted"/>
<evidence type="ECO:0000259" key="1">
    <source>
        <dbReference type="Pfam" id="PF12680"/>
    </source>
</evidence>
<evidence type="ECO:0000313" key="3">
    <source>
        <dbReference type="Proteomes" id="UP001500279"/>
    </source>
</evidence>
<dbReference type="InterPro" id="IPR032710">
    <property type="entry name" value="NTF2-like_dom_sf"/>
</dbReference>
<reference evidence="2 3" key="1">
    <citation type="journal article" date="2019" name="Int. J. Syst. Evol. Microbiol.">
        <title>The Global Catalogue of Microorganisms (GCM) 10K type strain sequencing project: providing services to taxonomists for standard genome sequencing and annotation.</title>
        <authorList>
            <consortium name="The Broad Institute Genomics Platform"/>
            <consortium name="The Broad Institute Genome Sequencing Center for Infectious Disease"/>
            <person name="Wu L."/>
            <person name="Ma J."/>
        </authorList>
    </citation>
    <scope>NUCLEOTIDE SEQUENCE [LARGE SCALE GENOMIC DNA]</scope>
    <source>
        <strain evidence="2 3">JCM 15503</strain>
    </source>
</reference>
<name>A0ABN1JK81_9BURK</name>
<dbReference type="SUPFAM" id="SSF54427">
    <property type="entry name" value="NTF2-like"/>
    <property type="match status" value="1"/>
</dbReference>
<organism evidence="2 3">
    <name type="scientific">Ideonella azotifigens</name>
    <dbReference type="NCBI Taxonomy" id="513160"/>
    <lineage>
        <taxon>Bacteria</taxon>
        <taxon>Pseudomonadati</taxon>
        <taxon>Pseudomonadota</taxon>
        <taxon>Betaproteobacteria</taxon>
        <taxon>Burkholderiales</taxon>
        <taxon>Sphaerotilaceae</taxon>
        <taxon>Ideonella</taxon>
    </lineage>
</organism>
<dbReference type="Pfam" id="PF12680">
    <property type="entry name" value="SnoaL_2"/>
    <property type="match status" value="1"/>
</dbReference>
<gene>
    <name evidence="2" type="ORF">GCM10009107_04310</name>
</gene>
<sequence>MRDARQTTWETYTNAWREASADAKAAALAQSVAPACVYQDPLVTARGHRELIDYMLDFHRQVPGGHFVTTSFLAHHDASVAKWHMVDGDGKVLGDGVSFGQYDGQGALVAMTGFFEVPAQ</sequence>
<dbReference type="Proteomes" id="UP001500279">
    <property type="component" value="Unassembled WGS sequence"/>
</dbReference>
<dbReference type="EMBL" id="BAAAEW010000003">
    <property type="protein sequence ID" value="GAA0741590.1"/>
    <property type="molecule type" value="Genomic_DNA"/>
</dbReference>
<comment type="caution">
    <text evidence="2">The sequence shown here is derived from an EMBL/GenBank/DDBJ whole genome shotgun (WGS) entry which is preliminary data.</text>
</comment>
<evidence type="ECO:0000313" key="2">
    <source>
        <dbReference type="EMBL" id="GAA0741590.1"/>
    </source>
</evidence>
<feature type="domain" description="SnoaL-like" evidence="1">
    <location>
        <begin position="15"/>
        <end position="99"/>
    </location>
</feature>
<dbReference type="RefSeq" id="WP_141287271.1">
    <property type="nucleotide sequence ID" value="NZ_BAAAEW010000003.1"/>
</dbReference>
<dbReference type="Gene3D" id="3.10.450.50">
    <property type="match status" value="1"/>
</dbReference>
<dbReference type="InterPro" id="IPR037401">
    <property type="entry name" value="SnoaL-like"/>
</dbReference>
<accession>A0ABN1JK81</accession>
<keyword evidence="3" id="KW-1185">Reference proteome</keyword>